<keyword evidence="3" id="KW-1185">Reference proteome</keyword>
<sequence length="117" mass="12155" precursor="true">MKPLTTTLLASAALSLLVACGGDGHDGHDHADHEHGAVSDATVPSDQAQTHALICGCALEEVGACGEYIEVDGEFVALEAPIDLGYMPFCHKDGLQARADGELKDGKFVATTFAMVD</sequence>
<organism evidence="2 3">
    <name type="scientific">Engelhardtia mirabilis</name>
    <dbReference type="NCBI Taxonomy" id="2528011"/>
    <lineage>
        <taxon>Bacteria</taxon>
        <taxon>Pseudomonadati</taxon>
        <taxon>Planctomycetota</taxon>
        <taxon>Planctomycetia</taxon>
        <taxon>Planctomycetia incertae sedis</taxon>
        <taxon>Engelhardtia</taxon>
    </lineage>
</organism>
<evidence type="ECO:0000313" key="3">
    <source>
        <dbReference type="Proteomes" id="UP000316921"/>
    </source>
</evidence>
<evidence type="ECO:0000313" key="2">
    <source>
        <dbReference type="EMBL" id="QDU68296.1"/>
    </source>
</evidence>
<gene>
    <name evidence="2" type="ORF">Pla133_33920</name>
</gene>
<protein>
    <submittedName>
        <fullName evidence="2">Uncharacterized protein</fullName>
    </submittedName>
</protein>
<proteinExistence type="predicted"/>
<dbReference type="AlphaFoldDB" id="A0A518BMX6"/>
<feature type="chain" id="PRO_5021822590" evidence="1">
    <location>
        <begin position="22"/>
        <end position="117"/>
    </location>
</feature>
<accession>A0A518BMX6</accession>
<name>A0A518BMX6_9BACT</name>
<dbReference type="EMBL" id="CP036287">
    <property type="protein sequence ID" value="QDU68296.1"/>
    <property type="molecule type" value="Genomic_DNA"/>
</dbReference>
<keyword evidence="1" id="KW-0732">Signal</keyword>
<dbReference type="KEGG" id="pbap:Pla133_33920"/>
<evidence type="ECO:0000256" key="1">
    <source>
        <dbReference type="SAM" id="SignalP"/>
    </source>
</evidence>
<feature type="signal peptide" evidence="1">
    <location>
        <begin position="1"/>
        <end position="21"/>
    </location>
</feature>
<dbReference type="PROSITE" id="PS51257">
    <property type="entry name" value="PROKAR_LIPOPROTEIN"/>
    <property type="match status" value="1"/>
</dbReference>
<dbReference type="Proteomes" id="UP000316921">
    <property type="component" value="Chromosome"/>
</dbReference>
<reference evidence="2 3" key="1">
    <citation type="submission" date="2019-02" db="EMBL/GenBank/DDBJ databases">
        <title>Deep-cultivation of Planctomycetes and their phenomic and genomic characterization uncovers novel biology.</title>
        <authorList>
            <person name="Wiegand S."/>
            <person name="Jogler M."/>
            <person name="Boedeker C."/>
            <person name="Pinto D."/>
            <person name="Vollmers J."/>
            <person name="Rivas-Marin E."/>
            <person name="Kohn T."/>
            <person name="Peeters S.H."/>
            <person name="Heuer A."/>
            <person name="Rast P."/>
            <person name="Oberbeckmann S."/>
            <person name="Bunk B."/>
            <person name="Jeske O."/>
            <person name="Meyerdierks A."/>
            <person name="Storesund J.E."/>
            <person name="Kallscheuer N."/>
            <person name="Luecker S."/>
            <person name="Lage O.M."/>
            <person name="Pohl T."/>
            <person name="Merkel B.J."/>
            <person name="Hornburger P."/>
            <person name="Mueller R.-W."/>
            <person name="Bruemmer F."/>
            <person name="Labrenz M."/>
            <person name="Spormann A.M."/>
            <person name="Op den Camp H."/>
            <person name="Overmann J."/>
            <person name="Amann R."/>
            <person name="Jetten M.S.M."/>
            <person name="Mascher T."/>
            <person name="Medema M.H."/>
            <person name="Devos D.P."/>
            <person name="Kaster A.-K."/>
            <person name="Ovreas L."/>
            <person name="Rohde M."/>
            <person name="Galperin M.Y."/>
            <person name="Jogler C."/>
        </authorList>
    </citation>
    <scope>NUCLEOTIDE SEQUENCE [LARGE SCALE GENOMIC DNA]</scope>
    <source>
        <strain evidence="2 3">Pla133</strain>
    </source>
</reference>
<dbReference type="RefSeq" id="WP_145067186.1">
    <property type="nucleotide sequence ID" value="NZ_CP036287.1"/>
</dbReference>